<dbReference type="AlphaFoldDB" id="A0A2B4R3G6"/>
<dbReference type="Proteomes" id="UP000225706">
    <property type="component" value="Unassembled WGS sequence"/>
</dbReference>
<dbReference type="Gene3D" id="3.30.70.270">
    <property type="match status" value="2"/>
</dbReference>
<dbReference type="Gene3D" id="3.10.10.10">
    <property type="entry name" value="HIV Type 1 Reverse Transcriptase, subunit A, domain 1"/>
    <property type="match status" value="1"/>
</dbReference>
<keyword evidence="3" id="KW-1185">Reference proteome</keyword>
<comment type="caution">
    <text evidence="2">The sequence shown here is derived from an EMBL/GenBank/DDBJ whole genome shotgun (WGS) entry which is preliminary data.</text>
</comment>
<dbReference type="SUPFAM" id="SSF52980">
    <property type="entry name" value="Restriction endonuclease-like"/>
    <property type="match status" value="1"/>
</dbReference>
<dbReference type="Pfam" id="PF09588">
    <property type="entry name" value="YqaJ"/>
    <property type="match status" value="1"/>
</dbReference>
<dbReference type="InterPro" id="IPR043128">
    <property type="entry name" value="Rev_trsase/Diguanyl_cyclase"/>
</dbReference>
<dbReference type="InterPro" id="IPR008042">
    <property type="entry name" value="Retrotrans_Pao"/>
</dbReference>
<dbReference type="CDD" id="cd22343">
    <property type="entry name" value="PDDEXK_lambda_exonuclease-like"/>
    <property type="match status" value="1"/>
</dbReference>
<dbReference type="InterPro" id="IPR011604">
    <property type="entry name" value="PDDEXK-like_dom_sf"/>
</dbReference>
<dbReference type="GO" id="GO:0006281">
    <property type="term" value="P:DNA repair"/>
    <property type="evidence" value="ECO:0007669"/>
    <property type="project" value="UniProtKB-ARBA"/>
</dbReference>
<proteinExistence type="predicted"/>
<protein>
    <submittedName>
        <fullName evidence="2">Retrovirus-related Pol polyprotein</fullName>
    </submittedName>
</protein>
<feature type="domain" description="YqaJ viral recombinase" evidence="1">
    <location>
        <begin position="820"/>
        <end position="976"/>
    </location>
</feature>
<dbReference type="PANTHER" id="PTHR47526:SF4">
    <property type="entry name" value="SWIM-TYPE DOMAIN-CONTAINING PROTEIN"/>
    <property type="match status" value="1"/>
</dbReference>
<reference evidence="3" key="1">
    <citation type="journal article" date="2017" name="bioRxiv">
        <title>Comparative analysis of the genomes of Stylophora pistillata and Acropora digitifera provides evidence for extensive differences between species of corals.</title>
        <authorList>
            <person name="Voolstra C.R."/>
            <person name="Li Y."/>
            <person name="Liew Y.J."/>
            <person name="Baumgarten S."/>
            <person name="Zoccola D."/>
            <person name="Flot J.-F."/>
            <person name="Tambutte S."/>
            <person name="Allemand D."/>
            <person name="Aranda M."/>
        </authorList>
    </citation>
    <scope>NUCLEOTIDE SEQUENCE [LARGE SCALE GENOMIC DNA]</scope>
</reference>
<evidence type="ECO:0000313" key="3">
    <source>
        <dbReference type="Proteomes" id="UP000225706"/>
    </source>
</evidence>
<sequence>MQNISSLAIDRCYSSELRSLESRLVELHGFADASNKAFGGVVYLRIQSGNSVVCNLVASKTRVPPITGATAPRLKLLSALVLARLIMSVRKALDLSLKINSYICWLDSEIALWWITKSQGEFKPFVQNRVVEIRKLVTPDLWKYVPTGQNPADIASRGCKTSKLKDDQKWWEGPGFLKRSSDCWPNQKEFGAKNFETDPLCEIKPTRRVTTILGDPGAESISSITRERVLKFARRTRGKQAKSQLTSMEIESEELKGAESLWIKHVQKYVQKEKFEQTPHSLGLVPDGEGILKCGGRLHNAPLPYAVWFPAILLRKHPFTGLMIRKSHNNVMHNGVKETLTDLRSRFWVAKGRQTVRVRRGVPRLVISDNGKTFKGASLKPFLSQHGIESLAPLGGAAQQIGLITFNTQNFTIAKPPEQPRAKVKSVQMADKIIAAYPEVFQRELGALPEQFTTPVVAPPRRVPTSLKEKLRKELDRLQQMEVIAPIDEPTPWVSSLAVAVKKSGALRICINPRPLNTALNRERYQLPALEDILPELSKAKVFSTIDLTSGYWHCVLAPESSVLAAFATPYVRETDEDATANPDRSLRDLLQRCKDRDIVLNTDKMKLRISAVNFMEHILTNKGLKPDPAKVEAITKLPKPQDVEGVQRINRFVNYLAKLIQKLSEVMELIRRLTRKDTPWNWSSEQDQAFANKQKLDTQINELGSTLVTAAPTITRDNKSTSYKPSESQITKFFTCLNNTNIKPAILSLIPPFNEKYIPKLSRLSLPEPMTKFYSDEYKSLEYQEIISKSKEVFGSLTLSQQAELIEKSTRGQSNSQVWHQMRMARITASYFHRACHTNPESPSVSLIKEVCYGSQFKSNATKWGCENEKKALNDYTKAMKENHQEFTVKDSGFVINPDYPFLGATPDAMSSSTCHGKGCVEIECPRVFKDTTIQKGIESGKKTCLTQTPNGSLLLDREHQYYYQIQLQLATTNLQFVDFVVWTPRGIFIERIQSDLEFIKVNIEKAREIYIVAILPELLAKYHTLSQSSDDAFLFCYCRVKLENTLILQCSIDKCLFR</sequence>
<accession>A0A2B4R3G6</accession>
<dbReference type="PANTHER" id="PTHR47526">
    <property type="entry name" value="ATP-DEPENDENT DNA HELICASE"/>
    <property type="match status" value="1"/>
</dbReference>
<dbReference type="Pfam" id="PF05380">
    <property type="entry name" value="Peptidase_A17"/>
    <property type="match status" value="1"/>
</dbReference>
<dbReference type="InterPro" id="IPR019080">
    <property type="entry name" value="YqaJ_viral_recombinase"/>
</dbReference>
<dbReference type="CDD" id="cd01647">
    <property type="entry name" value="RT_LTR"/>
    <property type="match status" value="1"/>
</dbReference>
<evidence type="ECO:0000313" key="2">
    <source>
        <dbReference type="EMBL" id="PFX12884.1"/>
    </source>
</evidence>
<name>A0A2B4R3G6_STYPI</name>
<dbReference type="SUPFAM" id="SSF56672">
    <property type="entry name" value="DNA/RNA polymerases"/>
    <property type="match status" value="1"/>
</dbReference>
<evidence type="ECO:0000259" key="1">
    <source>
        <dbReference type="Pfam" id="PF09588"/>
    </source>
</evidence>
<organism evidence="2 3">
    <name type="scientific">Stylophora pistillata</name>
    <name type="common">Smooth cauliflower coral</name>
    <dbReference type="NCBI Taxonomy" id="50429"/>
    <lineage>
        <taxon>Eukaryota</taxon>
        <taxon>Metazoa</taxon>
        <taxon>Cnidaria</taxon>
        <taxon>Anthozoa</taxon>
        <taxon>Hexacorallia</taxon>
        <taxon>Scleractinia</taxon>
        <taxon>Astrocoeniina</taxon>
        <taxon>Pocilloporidae</taxon>
        <taxon>Stylophora</taxon>
    </lineage>
</organism>
<gene>
    <name evidence="2" type="primary">POL</name>
    <name evidence="2" type="ORF">AWC38_SpisGene23088</name>
</gene>
<dbReference type="OrthoDB" id="5985287at2759"/>
<dbReference type="EMBL" id="LSMT01001145">
    <property type="protein sequence ID" value="PFX12884.1"/>
    <property type="molecule type" value="Genomic_DNA"/>
</dbReference>
<dbReference type="InterPro" id="IPR011335">
    <property type="entry name" value="Restrct_endonuc-II-like"/>
</dbReference>
<dbReference type="InterPro" id="IPR043502">
    <property type="entry name" value="DNA/RNA_pol_sf"/>
</dbReference>
<dbReference type="Gene3D" id="3.90.320.10">
    <property type="match status" value="1"/>
</dbReference>